<reference evidence="2 3" key="1">
    <citation type="submission" date="2016-07" db="EMBL/GenBank/DDBJ databases">
        <title>Pervasive Adenine N6-methylation of Active Genes in Fungi.</title>
        <authorList>
            <consortium name="DOE Joint Genome Institute"/>
            <person name="Mondo S.J."/>
            <person name="Dannebaum R.O."/>
            <person name="Kuo R.C."/>
            <person name="Labutti K."/>
            <person name="Haridas S."/>
            <person name="Kuo A."/>
            <person name="Salamov A."/>
            <person name="Ahrendt S.R."/>
            <person name="Lipzen A."/>
            <person name="Sullivan W."/>
            <person name="Andreopoulos W.B."/>
            <person name="Clum A."/>
            <person name="Lindquist E."/>
            <person name="Daum C."/>
            <person name="Ramamoorthy G.K."/>
            <person name="Gryganskyi A."/>
            <person name="Culley D."/>
            <person name="Magnuson J.K."/>
            <person name="James T.Y."/>
            <person name="O'Malley M.A."/>
            <person name="Stajich J.E."/>
            <person name="Spatafora J.W."/>
            <person name="Visel A."/>
            <person name="Grigoriev I.V."/>
        </authorList>
    </citation>
    <scope>NUCLEOTIDE SEQUENCE [LARGE SCALE GENOMIC DNA]</scope>
    <source>
        <strain evidence="2 3">ATCC 12442</strain>
    </source>
</reference>
<feature type="signal peptide" evidence="1">
    <location>
        <begin position="1"/>
        <end position="18"/>
    </location>
</feature>
<evidence type="ECO:0000313" key="2">
    <source>
        <dbReference type="EMBL" id="ORX69019.1"/>
    </source>
</evidence>
<evidence type="ECO:0000256" key="1">
    <source>
        <dbReference type="SAM" id="SignalP"/>
    </source>
</evidence>
<dbReference type="Proteomes" id="UP000193922">
    <property type="component" value="Unassembled WGS sequence"/>
</dbReference>
<dbReference type="GeneID" id="63804423"/>
<organism evidence="2 3">
    <name type="scientific">Linderina pennispora</name>
    <dbReference type="NCBI Taxonomy" id="61395"/>
    <lineage>
        <taxon>Eukaryota</taxon>
        <taxon>Fungi</taxon>
        <taxon>Fungi incertae sedis</taxon>
        <taxon>Zoopagomycota</taxon>
        <taxon>Kickxellomycotina</taxon>
        <taxon>Kickxellomycetes</taxon>
        <taxon>Kickxellales</taxon>
        <taxon>Kickxellaceae</taxon>
        <taxon>Linderina</taxon>
    </lineage>
</organism>
<feature type="chain" id="PRO_5012327380" evidence="1">
    <location>
        <begin position="19"/>
        <end position="53"/>
    </location>
</feature>
<evidence type="ECO:0000313" key="3">
    <source>
        <dbReference type="Proteomes" id="UP000193922"/>
    </source>
</evidence>
<name>A0A1Y1W663_9FUNG</name>
<keyword evidence="1" id="KW-0732">Signal</keyword>
<accession>A0A1Y1W663</accession>
<protein>
    <submittedName>
        <fullName evidence="2">Uncharacterized protein</fullName>
    </submittedName>
</protein>
<dbReference type="AlphaFoldDB" id="A0A1Y1W663"/>
<dbReference type="RefSeq" id="XP_040742751.1">
    <property type="nucleotide sequence ID" value="XM_040887775.1"/>
</dbReference>
<comment type="caution">
    <text evidence="2">The sequence shown here is derived from an EMBL/GenBank/DDBJ whole genome shotgun (WGS) entry which is preliminary data.</text>
</comment>
<keyword evidence="3" id="KW-1185">Reference proteome</keyword>
<dbReference type="EMBL" id="MCFD01000008">
    <property type="protein sequence ID" value="ORX69019.1"/>
    <property type="molecule type" value="Genomic_DNA"/>
</dbReference>
<sequence length="53" mass="5912">MAVLVYVVVRLQVPLLLLKGWPNIDKSRPPGHLAGQDTGQIRLGRKQTMQGVY</sequence>
<gene>
    <name evidence="2" type="ORF">DL89DRAFT_268054</name>
</gene>
<proteinExistence type="predicted"/>